<reference evidence="2" key="1">
    <citation type="journal article" date="2023" name="Nat. Plants">
        <title>Single-cell RNA sequencing provides a high-resolution roadmap for understanding the multicellular compartmentation of specialized metabolism.</title>
        <authorList>
            <person name="Sun S."/>
            <person name="Shen X."/>
            <person name="Li Y."/>
            <person name="Li Y."/>
            <person name="Wang S."/>
            <person name="Li R."/>
            <person name="Zhang H."/>
            <person name="Shen G."/>
            <person name="Guo B."/>
            <person name="Wei J."/>
            <person name="Xu J."/>
            <person name="St-Pierre B."/>
            <person name="Chen S."/>
            <person name="Sun C."/>
        </authorList>
    </citation>
    <scope>NUCLEOTIDE SEQUENCE [LARGE SCALE GENOMIC DNA]</scope>
</reference>
<evidence type="ECO:0000313" key="1">
    <source>
        <dbReference type="EMBL" id="KAI5660759.1"/>
    </source>
</evidence>
<accession>A0ACC0AIW2</accession>
<name>A0ACC0AIW2_CATRO</name>
<proteinExistence type="predicted"/>
<dbReference type="EMBL" id="CM044705">
    <property type="protein sequence ID" value="KAI5660759.1"/>
    <property type="molecule type" value="Genomic_DNA"/>
</dbReference>
<dbReference type="Proteomes" id="UP001060085">
    <property type="component" value="Linkage Group LG05"/>
</dbReference>
<organism evidence="1 2">
    <name type="scientific">Catharanthus roseus</name>
    <name type="common">Madagascar periwinkle</name>
    <name type="synonym">Vinca rosea</name>
    <dbReference type="NCBI Taxonomy" id="4058"/>
    <lineage>
        <taxon>Eukaryota</taxon>
        <taxon>Viridiplantae</taxon>
        <taxon>Streptophyta</taxon>
        <taxon>Embryophyta</taxon>
        <taxon>Tracheophyta</taxon>
        <taxon>Spermatophyta</taxon>
        <taxon>Magnoliopsida</taxon>
        <taxon>eudicotyledons</taxon>
        <taxon>Gunneridae</taxon>
        <taxon>Pentapetalae</taxon>
        <taxon>asterids</taxon>
        <taxon>lamiids</taxon>
        <taxon>Gentianales</taxon>
        <taxon>Apocynaceae</taxon>
        <taxon>Rauvolfioideae</taxon>
        <taxon>Vinceae</taxon>
        <taxon>Catharanthinae</taxon>
        <taxon>Catharanthus</taxon>
    </lineage>
</organism>
<sequence length="475" mass="52746">MSVLRYPEGMNSMDLQIWDNAAFDNGESEDSSAIVKSSWSPFKPSLNSSLESMDSFSSKENRSPLLEKNSVSAKSQLPIKSILQNGAAVENSRIKSVKANSKLGFVENSVLKSGNEGEMIRDDKKIDQEIEEIEKEISRLASKLEALKVEKAEKIVKTVEKKGGRVIPAKFMNQKQSDKNAEEKKKVQRRGLSIGPSEIFAGTRRGMSLGPAEIMKSRQIGKQESMITPIQSIKNRRKSCFWKLQDIDEAEKVTKERRKSLSLSPKSRKANAKMIQSSRQAATTVASRKTLKKEDAIVNSIQPKKLFKDGEKSAAATNKKPIRPGRVIASRYNQSTNQASSSSAMRKRSLPENDQESKRCDKKRSLSVGKSRPEIKNLGGTNEGRVKKRWEIPSEIVVHRSSESETSPPPTTISVVVPDLLPRIRTSRGVSETPRDSGPAKRVAELIGKKSFFSIDEEVDEPSSSVCQALHFAED</sequence>
<gene>
    <name evidence="1" type="ORF">M9H77_20082</name>
</gene>
<protein>
    <submittedName>
        <fullName evidence="1">Uncharacterized protein</fullName>
    </submittedName>
</protein>
<comment type="caution">
    <text evidence="1">The sequence shown here is derived from an EMBL/GenBank/DDBJ whole genome shotgun (WGS) entry which is preliminary data.</text>
</comment>
<keyword evidence="2" id="KW-1185">Reference proteome</keyword>
<evidence type="ECO:0000313" key="2">
    <source>
        <dbReference type="Proteomes" id="UP001060085"/>
    </source>
</evidence>